<comment type="caution">
    <text evidence="1">The sequence shown here is derived from an EMBL/GenBank/DDBJ whole genome shotgun (WGS) entry which is preliminary data.</text>
</comment>
<accession>A0A5C8K9R6</accession>
<gene>
    <name evidence="1" type="ORF">FVR03_07990</name>
</gene>
<evidence type="ECO:0008006" key="3">
    <source>
        <dbReference type="Google" id="ProtNLM"/>
    </source>
</evidence>
<keyword evidence="2" id="KW-1185">Reference proteome</keyword>
<organism evidence="1 2">
    <name type="scientific">Pontibacter qinzhouensis</name>
    <dbReference type="NCBI Taxonomy" id="2603253"/>
    <lineage>
        <taxon>Bacteria</taxon>
        <taxon>Pseudomonadati</taxon>
        <taxon>Bacteroidota</taxon>
        <taxon>Cytophagia</taxon>
        <taxon>Cytophagales</taxon>
        <taxon>Hymenobacteraceae</taxon>
        <taxon>Pontibacter</taxon>
    </lineage>
</organism>
<dbReference type="PROSITE" id="PS51257">
    <property type="entry name" value="PROKAR_LIPOPROTEIN"/>
    <property type="match status" value="1"/>
</dbReference>
<sequence>MLTYFRFRTHWLSFSIIYIFIFLFSCQSTVTEAQEIDPVYGEPLDELYKTRKVKEVFIERDQYYNGQLLYQRYLFQYFLIDENGYKIRRENSHNNRISNRLDMEYDAKGHLLASTYFQAASGKETAETDRKNIVWVQATQNRYAAPGRENGGEFRWDAINKKWNQISKIKTWVQNDTTYTETRTSYSNSFELTEVSRDFLLGKDKNILRHDYISFSPKGMSEANYYYTKLEDERVVESGKVDFEMEVLTFLERHPEYQRLLFSKNGFKPVVDKVARQSEGTLKPNSTFTYNGAGLLVEKKEYSERTIYQRDAKGRAITERSEHEGSAGRLITYYYNESGLVEKEVRTYSNGAPEETRFYRYSFY</sequence>
<evidence type="ECO:0000313" key="2">
    <source>
        <dbReference type="Proteomes" id="UP000321926"/>
    </source>
</evidence>
<dbReference type="EMBL" id="VRTY01000023">
    <property type="protein sequence ID" value="TXK48630.1"/>
    <property type="molecule type" value="Genomic_DNA"/>
</dbReference>
<dbReference type="RefSeq" id="WP_187270089.1">
    <property type="nucleotide sequence ID" value="NZ_VRTY01000023.1"/>
</dbReference>
<name>A0A5C8K9R6_9BACT</name>
<dbReference type="Proteomes" id="UP000321926">
    <property type="component" value="Unassembled WGS sequence"/>
</dbReference>
<reference evidence="1 2" key="1">
    <citation type="submission" date="2019-08" db="EMBL/GenBank/DDBJ databases">
        <authorList>
            <person name="Shi S."/>
        </authorList>
    </citation>
    <scope>NUCLEOTIDE SEQUENCE [LARGE SCALE GENOMIC DNA]</scope>
    <source>
        <strain evidence="1 2">GY10130</strain>
    </source>
</reference>
<evidence type="ECO:0000313" key="1">
    <source>
        <dbReference type="EMBL" id="TXK48630.1"/>
    </source>
</evidence>
<proteinExistence type="predicted"/>
<protein>
    <recommendedName>
        <fullName evidence="3">RHS repeat protein</fullName>
    </recommendedName>
</protein>
<dbReference type="AlphaFoldDB" id="A0A5C8K9R6"/>